<dbReference type="Proteomes" id="UP001248709">
    <property type="component" value="Unassembled WGS sequence"/>
</dbReference>
<proteinExistence type="predicted"/>
<dbReference type="RefSeq" id="WP_156940348.1">
    <property type="nucleotide sequence ID" value="NZ_JAUSUY010000013.1"/>
</dbReference>
<accession>A0ABU3HA53</accession>
<comment type="caution">
    <text evidence="1">The sequence shown here is derived from an EMBL/GenBank/DDBJ whole genome shotgun (WGS) entry which is preliminary data.</text>
</comment>
<evidence type="ECO:0008006" key="3">
    <source>
        <dbReference type="Google" id="ProtNLM"/>
    </source>
</evidence>
<protein>
    <recommendedName>
        <fullName evidence="3">DUF3168 domain-containing protein</fullName>
    </recommendedName>
</protein>
<evidence type="ECO:0000313" key="2">
    <source>
        <dbReference type="Proteomes" id="UP001248709"/>
    </source>
</evidence>
<reference evidence="1 2" key="1">
    <citation type="submission" date="2023-07" db="EMBL/GenBank/DDBJ databases">
        <title>Genomic Encyclopedia of Type Strains, Phase IV (KMG-IV): sequencing the most valuable type-strain genomes for metagenomic binning, comparative biology and taxonomic classification.</title>
        <authorList>
            <person name="Goeker M."/>
        </authorList>
    </citation>
    <scope>NUCLEOTIDE SEQUENCE [LARGE SCALE GENOMIC DNA]</scope>
    <source>
        <strain evidence="1 2">T98</strain>
    </source>
</reference>
<gene>
    <name evidence="1" type="ORF">J2Z22_003267</name>
</gene>
<evidence type="ECO:0000313" key="1">
    <source>
        <dbReference type="EMBL" id="MDT3427704.1"/>
    </source>
</evidence>
<name>A0ABU3HA53_9BACL</name>
<sequence>MMSVQHLRSCIKGALEQRFADIPVISSDDEAQTPGLRLFLLSSAYDRQREDRYAAVYRFGVRYEGATVSESEVMADALRDVLALVEADGVSYRSVRQTWTAGAEGEAALFTAEYSLYLHSERPETVRMGQLTEEGRVK</sequence>
<organism evidence="1 2">
    <name type="scientific">Paenibacillus forsythiae</name>
    <dbReference type="NCBI Taxonomy" id="365616"/>
    <lineage>
        <taxon>Bacteria</taxon>
        <taxon>Bacillati</taxon>
        <taxon>Bacillota</taxon>
        <taxon>Bacilli</taxon>
        <taxon>Bacillales</taxon>
        <taxon>Paenibacillaceae</taxon>
        <taxon>Paenibacillus</taxon>
    </lineage>
</organism>
<keyword evidence="2" id="KW-1185">Reference proteome</keyword>
<dbReference type="EMBL" id="JAUSUY010000013">
    <property type="protein sequence ID" value="MDT3427704.1"/>
    <property type="molecule type" value="Genomic_DNA"/>
</dbReference>
<dbReference type="InterPro" id="IPR049254">
    <property type="entry name" value="Phage_tail_terminator"/>
</dbReference>
<dbReference type="Pfam" id="PF20765">
    <property type="entry name" value="Phage_tail_terminator_8"/>
    <property type="match status" value="1"/>
</dbReference>